<proteinExistence type="predicted"/>
<gene>
    <name evidence="1" type="ORF">V8Z71_14235</name>
</gene>
<reference evidence="1 2" key="1">
    <citation type="submission" date="2024-02" db="EMBL/GenBank/DDBJ databases">
        <title>Bacteria isolated from the canopy kelp, Nereocystis luetkeana.</title>
        <authorList>
            <person name="Pfister C.A."/>
            <person name="Younker I.T."/>
            <person name="Light S.H."/>
        </authorList>
    </citation>
    <scope>NUCLEOTIDE SEQUENCE [LARGE SCALE GENOMIC DNA]</scope>
    <source>
        <strain evidence="1 2">TI.1.15</strain>
    </source>
</reference>
<dbReference type="Proteomes" id="UP001377160">
    <property type="component" value="Unassembled WGS sequence"/>
</dbReference>
<organism evidence="1 2">
    <name type="scientific">Vibrio echinoideorum</name>
    <dbReference type="NCBI Taxonomy" id="2100116"/>
    <lineage>
        <taxon>Bacteria</taxon>
        <taxon>Pseudomonadati</taxon>
        <taxon>Pseudomonadota</taxon>
        <taxon>Gammaproteobacteria</taxon>
        <taxon>Vibrionales</taxon>
        <taxon>Vibrionaceae</taxon>
        <taxon>Vibrio</taxon>
    </lineage>
</organism>
<evidence type="ECO:0000313" key="2">
    <source>
        <dbReference type="Proteomes" id="UP001377160"/>
    </source>
</evidence>
<evidence type="ECO:0000313" key="1">
    <source>
        <dbReference type="EMBL" id="MEL0609479.1"/>
    </source>
</evidence>
<protein>
    <submittedName>
        <fullName evidence="1">Uncharacterized protein</fullName>
    </submittedName>
</protein>
<dbReference type="RefSeq" id="WP_186732986.1">
    <property type="nucleotide sequence ID" value="NZ_JBANDX010000010.1"/>
</dbReference>
<name>A0ABU9FVL6_9VIBR</name>
<accession>A0ABU9FVL6</accession>
<sequence length="58" mass="6722">MFGYEKRFQSDTETVMTMYCKTMVDGVCTDYVTEQKNATLPEADTYIFSTGLQALWNF</sequence>
<keyword evidence="2" id="KW-1185">Reference proteome</keyword>
<comment type="caution">
    <text evidence="1">The sequence shown here is derived from an EMBL/GenBank/DDBJ whole genome shotgun (WGS) entry which is preliminary data.</text>
</comment>
<dbReference type="EMBL" id="JBANDX010000010">
    <property type="protein sequence ID" value="MEL0609479.1"/>
    <property type="molecule type" value="Genomic_DNA"/>
</dbReference>